<accession>A0A7C3I601</accession>
<protein>
    <submittedName>
        <fullName evidence="1">Uncharacterized protein</fullName>
    </submittedName>
</protein>
<evidence type="ECO:0000313" key="1">
    <source>
        <dbReference type="EMBL" id="HFH28742.1"/>
    </source>
</evidence>
<proteinExistence type="predicted"/>
<reference evidence="1" key="1">
    <citation type="journal article" date="2020" name="mSystems">
        <title>Genome- and Community-Level Interaction Insights into Carbon Utilization and Element Cycling Functions of Hydrothermarchaeota in Hydrothermal Sediment.</title>
        <authorList>
            <person name="Zhou Z."/>
            <person name="Liu Y."/>
            <person name="Xu W."/>
            <person name="Pan J."/>
            <person name="Luo Z.H."/>
            <person name="Li M."/>
        </authorList>
    </citation>
    <scope>NUCLEOTIDE SEQUENCE [LARGE SCALE GENOMIC DNA]</scope>
    <source>
        <strain evidence="1">SpSt-503</strain>
    </source>
</reference>
<organism evidence="1">
    <name type="scientific">Gracilinema caldarium</name>
    <dbReference type="NCBI Taxonomy" id="215591"/>
    <lineage>
        <taxon>Bacteria</taxon>
        <taxon>Pseudomonadati</taxon>
        <taxon>Spirochaetota</taxon>
        <taxon>Spirochaetia</taxon>
        <taxon>Spirochaetales</taxon>
        <taxon>Breznakiellaceae</taxon>
        <taxon>Gracilinema</taxon>
    </lineage>
</organism>
<gene>
    <name evidence="1" type="ORF">ENS59_04420</name>
</gene>
<sequence length="73" mass="7930">MALCAAKLPQTDVDAAAQVFADAQNSTNYAYAKAKLHALKDSLTKAQQALEAAGSRWFQELRGNRIEGYSLVE</sequence>
<comment type="caution">
    <text evidence="1">The sequence shown here is derived from an EMBL/GenBank/DDBJ whole genome shotgun (WGS) entry which is preliminary data.</text>
</comment>
<name>A0A7C3I601_9SPIR</name>
<dbReference type="AlphaFoldDB" id="A0A7C3I601"/>
<dbReference type="EMBL" id="DSVL01000135">
    <property type="protein sequence ID" value="HFH28742.1"/>
    <property type="molecule type" value="Genomic_DNA"/>
</dbReference>